<dbReference type="PANTHER" id="PTHR14636">
    <property type="entry name" value="TPA-INDUCED TRANSMEMBRANE PROTEIN"/>
    <property type="match status" value="1"/>
</dbReference>
<protein>
    <submittedName>
        <fullName evidence="4">TPA-induced transmembrane protein</fullName>
    </submittedName>
</protein>
<dbReference type="SUPFAM" id="SSF82671">
    <property type="entry name" value="SEA domain"/>
    <property type="match status" value="1"/>
</dbReference>
<keyword evidence="5" id="KW-1185">Reference proteome</keyword>
<feature type="transmembrane region" description="Helical" evidence="2">
    <location>
        <begin position="87"/>
        <end position="108"/>
    </location>
</feature>
<evidence type="ECO:0000313" key="5">
    <source>
        <dbReference type="Proteomes" id="UP001279410"/>
    </source>
</evidence>
<dbReference type="PROSITE" id="PS50024">
    <property type="entry name" value="SEA"/>
    <property type="match status" value="1"/>
</dbReference>
<evidence type="ECO:0000256" key="1">
    <source>
        <dbReference type="SAM" id="MobiDB-lite"/>
    </source>
</evidence>
<dbReference type="PANTHER" id="PTHR14636:SF1">
    <property type="entry name" value="TPA-INDUCED TRANSMEMBRANE PROTEIN"/>
    <property type="match status" value="1"/>
</dbReference>
<dbReference type="InterPro" id="IPR033223">
    <property type="entry name" value="TTMP"/>
</dbReference>
<name>A0AAD3MGN6_LATJO</name>
<dbReference type="Pfam" id="PF01390">
    <property type="entry name" value="SEA"/>
    <property type="match status" value="1"/>
</dbReference>
<gene>
    <name evidence="4" type="ORF">AKAME5_000626900</name>
</gene>
<keyword evidence="2" id="KW-1133">Transmembrane helix</keyword>
<comment type="caution">
    <text evidence="4">The sequence shown here is derived from an EMBL/GenBank/DDBJ whole genome shotgun (WGS) entry which is preliminary data.</text>
</comment>
<feature type="region of interest" description="Disordered" evidence="1">
    <location>
        <begin position="1"/>
        <end position="23"/>
    </location>
</feature>
<dbReference type="AlphaFoldDB" id="A0AAD3MGN6"/>
<keyword evidence="2 4" id="KW-0812">Transmembrane</keyword>
<feature type="domain" description="SEA" evidence="3">
    <location>
        <begin position="127"/>
        <end position="249"/>
    </location>
</feature>
<organism evidence="4 5">
    <name type="scientific">Lates japonicus</name>
    <name type="common">Japanese lates</name>
    <dbReference type="NCBI Taxonomy" id="270547"/>
    <lineage>
        <taxon>Eukaryota</taxon>
        <taxon>Metazoa</taxon>
        <taxon>Chordata</taxon>
        <taxon>Craniata</taxon>
        <taxon>Vertebrata</taxon>
        <taxon>Euteleostomi</taxon>
        <taxon>Actinopterygii</taxon>
        <taxon>Neopterygii</taxon>
        <taxon>Teleostei</taxon>
        <taxon>Neoteleostei</taxon>
        <taxon>Acanthomorphata</taxon>
        <taxon>Carangaria</taxon>
        <taxon>Carangaria incertae sedis</taxon>
        <taxon>Centropomidae</taxon>
        <taxon>Lates</taxon>
    </lineage>
</organism>
<dbReference type="Gene3D" id="3.30.70.960">
    <property type="entry name" value="SEA domain"/>
    <property type="match status" value="1"/>
</dbReference>
<reference evidence="4" key="1">
    <citation type="submission" date="2022-08" db="EMBL/GenBank/DDBJ databases">
        <title>Genome sequencing of akame (Lates japonicus).</title>
        <authorList>
            <person name="Hashiguchi Y."/>
            <person name="Takahashi H."/>
        </authorList>
    </citation>
    <scope>NUCLEOTIDE SEQUENCE</scope>
    <source>
        <strain evidence="4">Kochi</strain>
    </source>
</reference>
<sequence>MEIQMQPITRNGNDGANYSSNERVTVGNGATERDGLLDVQAGTNGEAMPSVHAAEAQSKNIHSAREESATCRIKRELNETVFWKVKLWMIIIFIFLLMFAVIIVSLLVCSAVHEDEDEKFDPSLFKVPRYFNGSFQLPNMVFTEELFTLSSNNSQALIAELQEKLADLYTSSPALGRYFSKAEIYALRNGSVIADYQLTFLMPEEEQDQLRNFTLSREMVYNVFRQFLYDQEADSSGSMYIDPLSLNMF</sequence>
<keyword evidence="2" id="KW-0472">Membrane</keyword>
<proteinExistence type="predicted"/>
<dbReference type="Proteomes" id="UP001279410">
    <property type="component" value="Unassembled WGS sequence"/>
</dbReference>
<dbReference type="InterPro" id="IPR000082">
    <property type="entry name" value="SEA_dom"/>
</dbReference>
<accession>A0AAD3MGN6</accession>
<evidence type="ECO:0000259" key="3">
    <source>
        <dbReference type="PROSITE" id="PS50024"/>
    </source>
</evidence>
<dbReference type="EMBL" id="BRZM01000017">
    <property type="protein sequence ID" value="GLD53529.1"/>
    <property type="molecule type" value="Genomic_DNA"/>
</dbReference>
<evidence type="ECO:0000256" key="2">
    <source>
        <dbReference type="SAM" id="Phobius"/>
    </source>
</evidence>
<evidence type="ECO:0000313" key="4">
    <source>
        <dbReference type="EMBL" id="GLD53529.1"/>
    </source>
</evidence>
<dbReference type="InterPro" id="IPR036364">
    <property type="entry name" value="SEA_dom_sf"/>
</dbReference>